<evidence type="ECO:0000313" key="5">
    <source>
        <dbReference type="Proteomes" id="UP000250235"/>
    </source>
</evidence>
<evidence type="ECO:0000313" key="4">
    <source>
        <dbReference type="EMBL" id="KZV37406.1"/>
    </source>
</evidence>
<evidence type="ECO:0000256" key="2">
    <source>
        <dbReference type="SAM" id="Phobius"/>
    </source>
</evidence>
<protein>
    <recommendedName>
        <fullName evidence="3">Late embryogenesis abundant protein LEA-2 subgroup domain-containing protein</fullName>
    </recommendedName>
</protein>
<dbReference type="InterPro" id="IPR055301">
    <property type="entry name" value="Lea14-like_2"/>
</dbReference>
<dbReference type="EMBL" id="KV003144">
    <property type="protein sequence ID" value="KZV37406.1"/>
    <property type="molecule type" value="Genomic_DNA"/>
</dbReference>
<reference evidence="4 5" key="1">
    <citation type="journal article" date="2015" name="Proc. Natl. Acad. Sci. U.S.A.">
        <title>The resurrection genome of Boea hygrometrica: A blueprint for survival of dehydration.</title>
        <authorList>
            <person name="Xiao L."/>
            <person name="Yang G."/>
            <person name="Zhang L."/>
            <person name="Yang X."/>
            <person name="Zhao S."/>
            <person name="Ji Z."/>
            <person name="Zhou Q."/>
            <person name="Hu M."/>
            <person name="Wang Y."/>
            <person name="Chen M."/>
            <person name="Xu Y."/>
            <person name="Jin H."/>
            <person name="Xiao X."/>
            <person name="Hu G."/>
            <person name="Bao F."/>
            <person name="Hu Y."/>
            <person name="Wan P."/>
            <person name="Li L."/>
            <person name="Deng X."/>
            <person name="Kuang T."/>
            <person name="Xiang C."/>
            <person name="Zhu J.K."/>
            <person name="Oliver M.J."/>
            <person name="He Y."/>
        </authorList>
    </citation>
    <scope>NUCLEOTIDE SEQUENCE [LARGE SCALE GENOMIC DNA]</scope>
    <source>
        <strain evidence="5">cv. XS01</strain>
    </source>
</reference>
<name>A0A2Z7BSY2_9LAMI</name>
<keyword evidence="2" id="KW-0472">Membrane</keyword>
<dbReference type="AlphaFoldDB" id="A0A2Z7BSY2"/>
<dbReference type="OrthoDB" id="764273at2759"/>
<dbReference type="Pfam" id="PF03168">
    <property type="entry name" value="LEA_2"/>
    <property type="match status" value="1"/>
</dbReference>
<feature type="region of interest" description="Disordered" evidence="1">
    <location>
        <begin position="1"/>
        <end position="25"/>
    </location>
</feature>
<evidence type="ECO:0000259" key="3">
    <source>
        <dbReference type="Pfam" id="PF03168"/>
    </source>
</evidence>
<accession>A0A2Z7BSY2</accession>
<keyword evidence="2" id="KW-1133">Transmembrane helix</keyword>
<dbReference type="PANTHER" id="PTHR31852">
    <property type="entry name" value="LATE EMBRYOGENESIS ABUNDANT (LEA) HYDROXYPROLINE-RICH GLYCOPROTEIN FAMILY"/>
    <property type="match status" value="1"/>
</dbReference>
<dbReference type="Proteomes" id="UP000250235">
    <property type="component" value="Unassembled WGS sequence"/>
</dbReference>
<dbReference type="InterPro" id="IPR004864">
    <property type="entry name" value="LEA_2"/>
</dbReference>
<organism evidence="4 5">
    <name type="scientific">Dorcoceras hygrometricum</name>
    <dbReference type="NCBI Taxonomy" id="472368"/>
    <lineage>
        <taxon>Eukaryota</taxon>
        <taxon>Viridiplantae</taxon>
        <taxon>Streptophyta</taxon>
        <taxon>Embryophyta</taxon>
        <taxon>Tracheophyta</taxon>
        <taxon>Spermatophyta</taxon>
        <taxon>Magnoliopsida</taxon>
        <taxon>eudicotyledons</taxon>
        <taxon>Gunneridae</taxon>
        <taxon>Pentapetalae</taxon>
        <taxon>asterids</taxon>
        <taxon>lamiids</taxon>
        <taxon>Lamiales</taxon>
        <taxon>Gesneriaceae</taxon>
        <taxon>Didymocarpoideae</taxon>
        <taxon>Trichosporeae</taxon>
        <taxon>Loxocarpinae</taxon>
        <taxon>Dorcoceras</taxon>
    </lineage>
</organism>
<keyword evidence="5" id="KW-1185">Reference proteome</keyword>
<feature type="transmembrane region" description="Helical" evidence="2">
    <location>
        <begin position="39"/>
        <end position="62"/>
    </location>
</feature>
<proteinExistence type="predicted"/>
<feature type="domain" description="Late embryogenesis abundant protein LEA-2 subgroup" evidence="3">
    <location>
        <begin position="100"/>
        <end position="198"/>
    </location>
</feature>
<keyword evidence="2" id="KW-0812">Transmembrane</keyword>
<sequence>MESSEQVHPLAPASGRYTGSDDQEAAAVPKTNRRRCIKCCGTITVLLLIQAIVIVILIFTVFKVKDPVIRMNGVTIDRLELINGTTTPRPGSNITLTADVSVKNSNFASFNYQNTTTTLFYRGVVIGEARGPSGKAKARRTMRMNVTVDVITDRILSQPDLNSDYSSGLLTIGSYTSVGGRVKMIFVKKHVTVRMNCSMTVNVTSQAIQNQRCKRKVKL</sequence>
<dbReference type="Gene3D" id="2.60.40.1820">
    <property type="match status" value="1"/>
</dbReference>
<dbReference type="SUPFAM" id="SSF117070">
    <property type="entry name" value="LEA14-like"/>
    <property type="match status" value="1"/>
</dbReference>
<gene>
    <name evidence="4" type="ORF">F511_01274</name>
</gene>
<evidence type="ECO:0000256" key="1">
    <source>
        <dbReference type="SAM" id="MobiDB-lite"/>
    </source>
</evidence>